<gene>
    <name evidence="4" type="ORF">AJAP_23295</name>
</gene>
<dbReference type="PROSITE" id="PS50801">
    <property type="entry name" value="STAS"/>
    <property type="match status" value="1"/>
</dbReference>
<dbReference type="Proteomes" id="UP000028492">
    <property type="component" value="Chromosome"/>
</dbReference>
<name>A0A075UTJ4_9PSEU</name>
<dbReference type="HOGENOM" id="CLU_115403_3_2_11"/>
<dbReference type="KEGG" id="aja:AJAP_23295"/>
<accession>A0A075UTJ4</accession>
<dbReference type="eggNOG" id="COG1366">
    <property type="taxonomic scope" value="Bacteria"/>
</dbReference>
<dbReference type="Gene3D" id="3.30.750.24">
    <property type="entry name" value="STAS domain"/>
    <property type="match status" value="1"/>
</dbReference>
<dbReference type="PANTHER" id="PTHR33495:SF2">
    <property type="entry name" value="ANTI-SIGMA FACTOR ANTAGONIST TM_1081-RELATED"/>
    <property type="match status" value="1"/>
</dbReference>
<dbReference type="AlphaFoldDB" id="A0A075UTJ4"/>
<feature type="domain" description="STAS" evidence="3">
    <location>
        <begin position="22"/>
        <end position="133"/>
    </location>
</feature>
<evidence type="ECO:0000313" key="5">
    <source>
        <dbReference type="Proteomes" id="UP000028492"/>
    </source>
</evidence>
<dbReference type="NCBIfam" id="TIGR00377">
    <property type="entry name" value="ant_ant_sig"/>
    <property type="match status" value="1"/>
</dbReference>
<reference evidence="4 5" key="1">
    <citation type="journal article" date="2014" name="J. Biotechnol.">
        <title>Complete genome sequence of the actinobacterium Amycolatopsis japonica MG417-CF17(T) (=DSM 44213T) producing (S,S)-N,N'-ethylenediaminedisuccinic acid.</title>
        <authorList>
            <person name="Stegmann E."/>
            <person name="Albersmeier A."/>
            <person name="Spohn M."/>
            <person name="Gert H."/>
            <person name="Weber T."/>
            <person name="Wohlleben W."/>
            <person name="Kalinowski J."/>
            <person name="Ruckert C."/>
        </authorList>
    </citation>
    <scope>NUCLEOTIDE SEQUENCE [LARGE SCALE GENOMIC DNA]</scope>
    <source>
        <strain evidence="5">MG417-CF17 (DSM 44213)</strain>
    </source>
</reference>
<proteinExistence type="inferred from homology"/>
<sequence length="133" mass="14384">MTDYRAPASDPPRPTRRFVSPLDISITASATDTVVTVSGEIDLGVSDDLRKALDEELRFKPSVLIADLSAVTFCDSSGFTVFVQTRAKAEEAGVPFILVTQERALLRPMSLLGLDAVLTVHPTLDSARDVLTH</sequence>
<evidence type="ECO:0000313" key="4">
    <source>
        <dbReference type="EMBL" id="AIG77512.1"/>
    </source>
</evidence>
<dbReference type="InterPro" id="IPR003658">
    <property type="entry name" value="Anti-sigma_ant"/>
</dbReference>
<dbReference type="SUPFAM" id="SSF52091">
    <property type="entry name" value="SpoIIaa-like"/>
    <property type="match status" value="1"/>
</dbReference>
<comment type="similarity">
    <text evidence="1 2">Belongs to the anti-sigma-factor antagonist family.</text>
</comment>
<dbReference type="GO" id="GO:0043856">
    <property type="term" value="F:anti-sigma factor antagonist activity"/>
    <property type="evidence" value="ECO:0007669"/>
    <property type="project" value="InterPro"/>
</dbReference>
<dbReference type="CDD" id="cd07043">
    <property type="entry name" value="STAS_anti-anti-sigma_factors"/>
    <property type="match status" value="1"/>
</dbReference>
<dbReference type="InterPro" id="IPR002645">
    <property type="entry name" value="STAS_dom"/>
</dbReference>
<evidence type="ECO:0000256" key="2">
    <source>
        <dbReference type="RuleBase" id="RU003749"/>
    </source>
</evidence>
<dbReference type="PANTHER" id="PTHR33495">
    <property type="entry name" value="ANTI-SIGMA FACTOR ANTAGONIST TM_1081-RELATED-RELATED"/>
    <property type="match status" value="1"/>
</dbReference>
<organism evidence="4 5">
    <name type="scientific">Amycolatopsis japonica</name>
    <dbReference type="NCBI Taxonomy" id="208439"/>
    <lineage>
        <taxon>Bacteria</taxon>
        <taxon>Bacillati</taxon>
        <taxon>Actinomycetota</taxon>
        <taxon>Actinomycetes</taxon>
        <taxon>Pseudonocardiales</taxon>
        <taxon>Pseudonocardiaceae</taxon>
        <taxon>Amycolatopsis</taxon>
        <taxon>Amycolatopsis japonica group</taxon>
    </lineage>
</organism>
<dbReference type="InterPro" id="IPR036513">
    <property type="entry name" value="STAS_dom_sf"/>
</dbReference>
<protein>
    <recommendedName>
        <fullName evidence="2">Anti-sigma factor antagonist</fullName>
    </recommendedName>
</protein>
<evidence type="ECO:0000256" key="1">
    <source>
        <dbReference type="ARBA" id="ARBA00009013"/>
    </source>
</evidence>
<evidence type="ECO:0000259" key="3">
    <source>
        <dbReference type="PROSITE" id="PS50801"/>
    </source>
</evidence>
<dbReference type="Pfam" id="PF01740">
    <property type="entry name" value="STAS"/>
    <property type="match status" value="1"/>
</dbReference>
<dbReference type="EMBL" id="CP008953">
    <property type="protein sequence ID" value="AIG77512.1"/>
    <property type="molecule type" value="Genomic_DNA"/>
</dbReference>
<dbReference type="STRING" id="208439.AJAP_23295"/>
<keyword evidence="5" id="KW-1185">Reference proteome</keyword>